<keyword evidence="1" id="KW-1133">Transmembrane helix</keyword>
<dbReference type="AlphaFoldDB" id="A0A9W4DR65"/>
<sequence length="49" mass="5128">MTAIRSTALLADIAPQHEGSGNHTALVVVSVVLAVAVVVLVYAAMQRRK</sequence>
<keyword evidence="1" id="KW-0812">Transmembrane</keyword>
<feature type="transmembrane region" description="Helical" evidence="1">
    <location>
        <begin position="25"/>
        <end position="45"/>
    </location>
</feature>
<evidence type="ECO:0000313" key="2">
    <source>
        <dbReference type="EMBL" id="CAG6394583.1"/>
    </source>
</evidence>
<evidence type="ECO:0000256" key="1">
    <source>
        <dbReference type="SAM" id="Phobius"/>
    </source>
</evidence>
<reference evidence="2" key="1">
    <citation type="submission" date="2021-05" db="EMBL/GenBank/DDBJ databases">
        <authorList>
            <person name="Arsene-Ploetze F."/>
        </authorList>
    </citation>
    <scope>NUCLEOTIDE SEQUENCE</scope>
    <source>
        <strain evidence="2">DSM 42138</strain>
    </source>
</reference>
<dbReference type="RefSeq" id="WP_251491181.1">
    <property type="nucleotide sequence ID" value="NZ_CAJSLV010000057.1"/>
</dbReference>
<name>A0A9W4DR65_9ACTN</name>
<evidence type="ECO:0000313" key="3">
    <source>
        <dbReference type="Proteomes" id="UP001152519"/>
    </source>
</evidence>
<dbReference type="Proteomes" id="UP001152519">
    <property type="component" value="Unassembled WGS sequence"/>
</dbReference>
<organism evidence="2 3">
    <name type="scientific">Actinacidiphila cocklensis</name>
    <dbReference type="NCBI Taxonomy" id="887465"/>
    <lineage>
        <taxon>Bacteria</taxon>
        <taxon>Bacillati</taxon>
        <taxon>Actinomycetota</taxon>
        <taxon>Actinomycetes</taxon>
        <taxon>Kitasatosporales</taxon>
        <taxon>Streptomycetaceae</taxon>
        <taxon>Actinacidiphila</taxon>
    </lineage>
</organism>
<accession>A0A9W4DR65</accession>
<keyword evidence="3" id="KW-1185">Reference proteome</keyword>
<proteinExistence type="predicted"/>
<gene>
    <name evidence="2" type="ORF">SCOCK_280036</name>
</gene>
<dbReference type="EMBL" id="CAJSLV010000057">
    <property type="protein sequence ID" value="CAG6394583.1"/>
    <property type="molecule type" value="Genomic_DNA"/>
</dbReference>
<comment type="caution">
    <text evidence="2">The sequence shown here is derived from an EMBL/GenBank/DDBJ whole genome shotgun (WGS) entry which is preliminary data.</text>
</comment>
<keyword evidence="1" id="KW-0472">Membrane</keyword>
<protein>
    <submittedName>
        <fullName evidence="2">Uncharacterized protein</fullName>
    </submittedName>
</protein>